<dbReference type="eggNOG" id="ENOG502Z87C">
    <property type="taxonomic scope" value="Bacteria"/>
</dbReference>
<dbReference type="AlphaFoldDB" id="F8N8H2"/>
<proteinExistence type="predicted"/>
<keyword evidence="2" id="KW-0732">Signal</keyword>
<evidence type="ECO:0000313" key="5">
    <source>
        <dbReference type="EMBL" id="EGN56539.1"/>
    </source>
</evidence>
<dbReference type="OrthoDB" id="319167at2"/>
<feature type="transmembrane region" description="Helical" evidence="1">
    <location>
        <begin position="377"/>
        <end position="395"/>
    </location>
</feature>
<sequence length="409" mass="47203">MRYFKQVYLILVLLLFPAVSATTQAQESVLAQMDSVDISLLTCSPGNEAWSLYGHSAIRLEDHLRHTDYAINYGLFDLSQHFFILRFIFGLTDYQMGLEDFDSFLAEYSEEGRGVVQQKLNLSRQEKLAIVKAIKANYEPTERTYRYNFFYDNCTTRARDIIVKHINGKVRYHANPTIQSSYRQMVHQWNHHHRWMSFGCDLLLGVGADRKTNFEQQQFLPDSLRKDFANATVIESSGQYPLVKETSTVLMQGSQIESSDIWDTLSPTVVFALLLVLTLVIAVFEYKRHRVLWLYDSLLLTLSGLAGIILFAMVFSQHPTVRVNLQILLLNPLSLVFVWGVSKRARRGNFHYYWKILFTCLILFFLGGLFLQKYAAGMWLLACTLLVRTIINRWLCSSRTTGNRHSCGI</sequence>
<evidence type="ECO:0000259" key="3">
    <source>
        <dbReference type="Pfam" id="PF13387"/>
    </source>
</evidence>
<evidence type="ECO:0000259" key="4">
    <source>
        <dbReference type="Pfam" id="PF25221"/>
    </source>
</evidence>
<dbReference type="Pfam" id="PF13387">
    <property type="entry name" value="Lnb_N"/>
    <property type="match status" value="1"/>
</dbReference>
<evidence type="ECO:0000313" key="6">
    <source>
        <dbReference type="Proteomes" id="UP000002772"/>
    </source>
</evidence>
<keyword evidence="1" id="KW-1133">Transmembrane helix</keyword>
<feature type="signal peptide" evidence="2">
    <location>
        <begin position="1"/>
        <end position="21"/>
    </location>
</feature>
<dbReference type="HOGENOM" id="CLU_052983_1_0_10"/>
<dbReference type="Proteomes" id="UP000002772">
    <property type="component" value="Unassembled WGS sequence"/>
</dbReference>
<reference evidence="6" key="1">
    <citation type="journal article" date="2011" name="Stand. Genomic Sci.">
        <title>Non-contiguous finished genome sequence of the opportunistic oral pathogen Prevotella multisaccharivorax type strain (PPPA20).</title>
        <authorList>
            <person name="Pati A."/>
            <person name="Gronow S."/>
            <person name="Lu M."/>
            <person name="Lapidus A."/>
            <person name="Nolan M."/>
            <person name="Lucas S."/>
            <person name="Hammon N."/>
            <person name="Deshpande S."/>
            <person name="Cheng J.F."/>
            <person name="Tapia R."/>
            <person name="Han C."/>
            <person name="Goodwin L."/>
            <person name="Pitluck S."/>
            <person name="Liolios K."/>
            <person name="Pagani I."/>
            <person name="Mavromatis K."/>
            <person name="Mikhailova N."/>
            <person name="Huntemann M."/>
            <person name="Chen A."/>
            <person name="Palaniappan K."/>
            <person name="Land M."/>
            <person name="Hauser L."/>
            <person name="Detter J.C."/>
            <person name="Brambilla E.M."/>
            <person name="Rohde M."/>
            <person name="Goker M."/>
            <person name="Woyke T."/>
            <person name="Bristow J."/>
            <person name="Eisen J.A."/>
            <person name="Markowitz V."/>
            <person name="Hugenholtz P."/>
            <person name="Kyrpides N.C."/>
            <person name="Klenk H.P."/>
            <person name="Ivanova N."/>
        </authorList>
    </citation>
    <scope>NUCLEOTIDE SEQUENCE [LARGE SCALE GENOMIC DNA]</scope>
    <source>
        <strain evidence="6">DSM 17128</strain>
    </source>
</reference>
<feature type="transmembrane region" description="Helical" evidence="1">
    <location>
        <begin position="291"/>
        <end position="315"/>
    </location>
</feature>
<feature type="transmembrane region" description="Helical" evidence="1">
    <location>
        <begin position="352"/>
        <end position="371"/>
    </location>
</feature>
<dbReference type="STRING" id="688246.Premu_1099"/>
<evidence type="ECO:0000256" key="1">
    <source>
        <dbReference type="SAM" id="Phobius"/>
    </source>
</evidence>
<feature type="transmembrane region" description="Helical" evidence="1">
    <location>
        <begin position="321"/>
        <end position="340"/>
    </location>
</feature>
<dbReference type="EMBL" id="GL945017">
    <property type="protein sequence ID" value="EGN56539.1"/>
    <property type="molecule type" value="Genomic_DNA"/>
</dbReference>
<feature type="domain" description="Lnb-like transmembrane" evidence="4">
    <location>
        <begin position="264"/>
        <end position="396"/>
    </location>
</feature>
<protein>
    <submittedName>
        <fullName evidence="5">Uncharacterized protein</fullName>
    </submittedName>
</protein>
<dbReference type="Pfam" id="PF25221">
    <property type="entry name" value="5TMH_Lnb"/>
    <property type="match status" value="1"/>
</dbReference>
<feature type="transmembrane region" description="Helical" evidence="1">
    <location>
        <begin position="265"/>
        <end position="284"/>
    </location>
</feature>
<dbReference type="InterPro" id="IPR025178">
    <property type="entry name" value="Lnb_N"/>
</dbReference>
<accession>F8N8H2</accession>
<dbReference type="InterPro" id="IPR057436">
    <property type="entry name" value="5TMH_Lnb"/>
</dbReference>
<keyword evidence="6" id="KW-1185">Reference proteome</keyword>
<keyword evidence="1" id="KW-0472">Membrane</keyword>
<dbReference type="RefSeq" id="WP_007573702.1">
    <property type="nucleotide sequence ID" value="NZ_BPTS01000001.1"/>
</dbReference>
<gene>
    <name evidence="5" type="ORF">Premu_1099</name>
</gene>
<name>F8N8H2_9BACT</name>
<organism evidence="5 6">
    <name type="scientific">Hallella multisaccharivorax DSM 17128</name>
    <dbReference type="NCBI Taxonomy" id="688246"/>
    <lineage>
        <taxon>Bacteria</taxon>
        <taxon>Pseudomonadati</taxon>
        <taxon>Bacteroidota</taxon>
        <taxon>Bacteroidia</taxon>
        <taxon>Bacteroidales</taxon>
        <taxon>Prevotellaceae</taxon>
        <taxon>Hallella</taxon>
    </lineage>
</organism>
<evidence type="ECO:0000256" key="2">
    <source>
        <dbReference type="SAM" id="SignalP"/>
    </source>
</evidence>
<feature type="chain" id="PRO_5003375733" evidence="2">
    <location>
        <begin position="22"/>
        <end position="409"/>
    </location>
</feature>
<keyword evidence="1" id="KW-0812">Transmembrane</keyword>
<feature type="domain" description="Lnb N-terminal periplasmic" evidence="3">
    <location>
        <begin position="32"/>
        <end position="177"/>
    </location>
</feature>